<feature type="region of interest" description="Disordered" evidence="1">
    <location>
        <begin position="203"/>
        <end position="244"/>
    </location>
</feature>
<organism evidence="2 3">
    <name type="scientific">Caulochytrium protostelioides</name>
    <dbReference type="NCBI Taxonomy" id="1555241"/>
    <lineage>
        <taxon>Eukaryota</taxon>
        <taxon>Fungi</taxon>
        <taxon>Fungi incertae sedis</taxon>
        <taxon>Chytridiomycota</taxon>
        <taxon>Chytridiomycota incertae sedis</taxon>
        <taxon>Chytridiomycetes</taxon>
        <taxon>Caulochytriales</taxon>
        <taxon>Caulochytriaceae</taxon>
        <taxon>Caulochytrium</taxon>
    </lineage>
</organism>
<evidence type="ECO:0000313" key="3">
    <source>
        <dbReference type="Proteomes" id="UP000268535"/>
    </source>
</evidence>
<proteinExistence type="predicted"/>
<dbReference type="EMBL" id="ML011692">
    <property type="protein sequence ID" value="RKO95457.1"/>
    <property type="molecule type" value="Genomic_DNA"/>
</dbReference>
<evidence type="ECO:0000313" key="2">
    <source>
        <dbReference type="EMBL" id="RKO95457.1"/>
    </source>
</evidence>
<feature type="compositionally biased region" description="Basic and acidic residues" evidence="1">
    <location>
        <begin position="118"/>
        <end position="127"/>
    </location>
</feature>
<feature type="region of interest" description="Disordered" evidence="1">
    <location>
        <begin position="105"/>
        <end position="127"/>
    </location>
</feature>
<reference evidence="3" key="1">
    <citation type="journal article" date="2018" name="Nat. Microbiol.">
        <title>Leveraging single-cell genomics to expand the fungal tree of life.</title>
        <authorList>
            <person name="Ahrendt S.R."/>
            <person name="Quandt C.A."/>
            <person name="Ciobanu D."/>
            <person name="Clum A."/>
            <person name="Salamov A."/>
            <person name="Andreopoulos B."/>
            <person name="Cheng J.F."/>
            <person name="Woyke T."/>
            <person name="Pelin A."/>
            <person name="Henrissat B."/>
            <person name="Reynolds N.K."/>
            <person name="Benny G.L."/>
            <person name="Smith M.E."/>
            <person name="James T.Y."/>
            <person name="Grigoriev I.V."/>
        </authorList>
    </citation>
    <scope>NUCLEOTIDE SEQUENCE [LARGE SCALE GENOMIC DNA]</scope>
    <source>
        <strain evidence="3">ATCC 52028</strain>
    </source>
</reference>
<dbReference type="AlphaFoldDB" id="A0A4V1IT13"/>
<name>A0A4V1IT13_9FUNG</name>
<gene>
    <name evidence="2" type="ORF">CAUPRSCDRAFT_12842</name>
</gene>
<evidence type="ECO:0000256" key="1">
    <source>
        <dbReference type="SAM" id="MobiDB-lite"/>
    </source>
</evidence>
<accession>A0A4V1IT13</accession>
<sequence length="265" mass="28093">MLGKMGGHEDGVAEAADVVDEAILVGAERIEHAAVGDAGHVLRRHAAVLRDALDHDRIDALGMLDPAGALLGRHFRERAGRVGPAIRLDTEPQLLEQLLSDVRAHDGDANRARQRPAARKDDRGRRAEVVAAGGGDVGKGRDHGLVAPRVVDGLPNGFGGHDLAAGAVDAEHDGTDARIPRRFLEGLDDLVRVEAVAGRARDGTVDIDDAHQRRRRPPRAAMGQPRRPPGRNADAGDGPAERVDLETVAALRAARAAHGTHVPHQ</sequence>
<dbReference type="Proteomes" id="UP000268535">
    <property type="component" value="Unassembled WGS sequence"/>
</dbReference>
<protein>
    <submittedName>
        <fullName evidence="2">Uncharacterized protein</fullName>
    </submittedName>
</protein>